<evidence type="ECO:0000313" key="2">
    <source>
        <dbReference type="Proteomes" id="UP001152888"/>
    </source>
</evidence>
<dbReference type="Proteomes" id="UP001152888">
    <property type="component" value="Unassembled WGS sequence"/>
</dbReference>
<keyword evidence="2" id="KW-1185">Reference proteome</keyword>
<accession>A0A9P0L1Y5</accession>
<reference evidence="1" key="1">
    <citation type="submission" date="2022-03" db="EMBL/GenBank/DDBJ databases">
        <authorList>
            <person name="Sayadi A."/>
        </authorList>
    </citation>
    <scope>NUCLEOTIDE SEQUENCE</scope>
</reference>
<comment type="caution">
    <text evidence="1">The sequence shown here is derived from an EMBL/GenBank/DDBJ whole genome shotgun (WGS) entry which is preliminary data.</text>
</comment>
<dbReference type="AlphaFoldDB" id="A0A9P0L1Y5"/>
<name>A0A9P0L1Y5_ACAOB</name>
<organism evidence="1 2">
    <name type="scientific">Acanthoscelides obtectus</name>
    <name type="common">Bean weevil</name>
    <name type="synonym">Bruchus obtectus</name>
    <dbReference type="NCBI Taxonomy" id="200917"/>
    <lineage>
        <taxon>Eukaryota</taxon>
        <taxon>Metazoa</taxon>
        <taxon>Ecdysozoa</taxon>
        <taxon>Arthropoda</taxon>
        <taxon>Hexapoda</taxon>
        <taxon>Insecta</taxon>
        <taxon>Pterygota</taxon>
        <taxon>Neoptera</taxon>
        <taxon>Endopterygota</taxon>
        <taxon>Coleoptera</taxon>
        <taxon>Polyphaga</taxon>
        <taxon>Cucujiformia</taxon>
        <taxon>Chrysomeloidea</taxon>
        <taxon>Chrysomelidae</taxon>
        <taxon>Bruchinae</taxon>
        <taxon>Bruchini</taxon>
        <taxon>Acanthoscelides</taxon>
    </lineage>
</organism>
<dbReference type="EMBL" id="CAKOFQ010007024">
    <property type="protein sequence ID" value="CAH1987719.1"/>
    <property type="molecule type" value="Genomic_DNA"/>
</dbReference>
<dbReference type="OrthoDB" id="6819250at2759"/>
<sequence length="78" mass="9013">MQTENEQVLEYKKKLEKLIRNAKYKKQINKNKYTPKNLCYVVNKLYTGSSKCAVKEIVDENKLCDSPITVAKGLMISL</sequence>
<proteinExistence type="predicted"/>
<evidence type="ECO:0000313" key="1">
    <source>
        <dbReference type="EMBL" id="CAH1987719.1"/>
    </source>
</evidence>
<gene>
    <name evidence="1" type="ORF">ACAOBT_LOCUS18014</name>
</gene>
<protein>
    <submittedName>
        <fullName evidence="1">Uncharacterized protein</fullName>
    </submittedName>
</protein>